<keyword evidence="1 7" id="KW-0808">Transferase</keyword>
<dbReference type="AlphaFoldDB" id="A0A160V6Y9"/>
<evidence type="ECO:0000313" key="7">
    <source>
        <dbReference type="EMBL" id="CUV01586.1"/>
    </source>
</evidence>
<feature type="domain" description="Protein kinase" evidence="6">
    <location>
        <begin position="37"/>
        <end position="293"/>
    </location>
</feature>
<evidence type="ECO:0000259" key="6">
    <source>
        <dbReference type="PROSITE" id="PS50011"/>
    </source>
</evidence>
<dbReference type="Gene3D" id="1.10.510.10">
    <property type="entry name" value="Transferase(Phosphotransferase) domain 1"/>
    <property type="match status" value="1"/>
</dbReference>
<sequence>MSCGGNAFIPGELRPLEITSCSKCGGELMMPMMLEHFELNSRIAAGGMGTVYRATDTVLKRDVAIKLMQPGLVEDEEGLEGFYAEARAMAQLNHTNIIHVYQFGQLKNQLYLVMELALAGSLDRLIDQHRTIPELQVLDVAIKIASALDTALKHRLLHRDIKPGNILFNADNEPKLVDFGLVCKAEAGVDYSAQIWGTPYYIAPEKLRREPETFLADMYSLAGTLYHAITGHTPFEAPEIDDVVLAHLNTPLTPPHKRVPSITGPTSDAIVHAMHKTPAKRYQSYDEFIMALTAARSQLLRSQLAPQSPSKPRRPKPAAADEAAPPRGWFRRGK</sequence>
<name>A0A160V6Y9_9ZZZZ</name>
<dbReference type="Gene3D" id="3.30.200.20">
    <property type="entry name" value="Phosphorylase Kinase, domain 1"/>
    <property type="match status" value="1"/>
</dbReference>
<evidence type="ECO:0000256" key="4">
    <source>
        <dbReference type="ARBA" id="ARBA00022840"/>
    </source>
</evidence>
<dbReference type="PANTHER" id="PTHR43289">
    <property type="entry name" value="MITOGEN-ACTIVATED PROTEIN KINASE KINASE KINASE 20-RELATED"/>
    <property type="match status" value="1"/>
</dbReference>
<dbReference type="EMBL" id="FAXA01000102">
    <property type="protein sequence ID" value="CUV01586.1"/>
    <property type="molecule type" value="Genomic_DNA"/>
</dbReference>
<gene>
    <name evidence="7" type="ORF">MGWOODY_Clf1020</name>
</gene>
<feature type="compositionally biased region" description="Low complexity" evidence="5">
    <location>
        <begin position="317"/>
        <end position="326"/>
    </location>
</feature>
<dbReference type="PROSITE" id="PS50011">
    <property type="entry name" value="PROTEIN_KINASE_DOM"/>
    <property type="match status" value="1"/>
</dbReference>
<keyword evidence="4" id="KW-0067">ATP-binding</keyword>
<dbReference type="InterPro" id="IPR011009">
    <property type="entry name" value="Kinase-like_dom_sf"/>
</dbReference>
<dbReference type="PANTHER" id="PTHR43289:SF6">
    <property type="entry name" value="SERINE_THREONINE-PROTEIN KINASE NEKL-3"/>
    <property type="match status" value="1"/>
</dbReference>
<dbReference type="SUPFAM" id="SSF56112">
    <property type="entry name" value="Protein kinase-like (PK-like)"/>
    <property type="match status" value="1"/>
</dbReference>
<reference evidence="7" key="1">
    <citation type="submission" date="2015-10" db="EMBL/GenBank/DDBJ databases">
        <authorList>
            <person name="Gilbert D.G."/>
        </authorList>
    </citation>
    <scope>NUCLEOTIDE SEQUENCE</scope>
</reference>
<organism evidence="7">
    <name type="scientific">hydrothermal vent metagenome</name>
    <dbReference type="NCBI Taxonomy" id="652676"/>
    <lineage>
        <taxon>unclassified sequences</taxon>
        <taxon>metagenomes</taxon>
        <taxon>ecological metagenomes</taxon>
    </lineage>
</organism>
<protein>
    <submittedName>
        <fullName evidence="7">Probable serine/threonine-protein kinase pknB</fullName>
        <ecNumber evidence="7">2.7.1.-</ecNumber>
    </submittedName>
</protein>
<dbReference type="Pfam" id="PF00069">
    <property type="entry name" value="Pkinase"/>
    <property type="match status" value="1"/>
</dbReference>
<accession>A0A160V6Y9</accession>
<dbReference type="PROSITE" id="PS00108">
    <property type="entry name" value="PROTEIN_KINASE_ST"/>
    <property type="match status" value="1"/>
</dbReference>
<evidence type="ECO:0000256" key="2">
    <source>
        <dbReference type="ARBA" id="ARBA00022741"/>
    </source>
</evidence>
<dbReference type="GO" id="GO:0004674">
    <property type="term" value="F:protein serine/threonine kinase activity"/>
    <property type="evidence" value="ECO:0007669"/>
    <property type="project" value="TreeGrafter"/>
</dbReference>
<dbReference type="EC" id="2.7.1.-" evidence="7"/>
<evidence type="ECO:0000256" key="5">
    <source>
        <dbReference type="SAM" id="MobiDB-lite"/>
    </source>
</evidence>
<dbReference type="InterPro" id="IPR000719">
    <property type="entry name" value="Prot_kinase_dom"/>
</dbReference>
<dbReference type="SMART" id="SM00220">
    <property type="entry name" value="S_TKc"/>
    <property type="match status" value="1"/>
</dbReference>
<evidence type="ECO:0000256" key="1">
    <source>
        <dbReference type="ARBA" id="ARBA00022679"/>
    </source>
</evidence>
<feature type="region of interest" description="Disordered" evidence="5">
    <location>
        <begin position="300"/>
        <end position="334"/>
    </location>
</feature>
<evidence type="ECO:0000256" key="3">
    <source>
        <dbReference type="ARBA" id="ARBA00022777"/>
    </source>
</evidence>
<keyword evidence="2" id="KW-0547">Nucleotide-binding</keyword>
<keyword evidence="3 7" id="KW-0418">Kinase</keyword>
<proteinExistence type="predicted"/>
<dbReference type="GO" id="GO:0005524">
    <property type="term" value="F:ATP binding"/>
    <property type="evidence" value="ECO:0007669"/>
    <property type="project" value="UniProtKB-KW"/>
</dbReference>
<dbReference type="CDD" id="cd14014">
    <property type="entry name" value="STKc_PknB_like"/>
    <property type="match status" value="1"/>
</dbReference>
<dbReference type="InterPro" id="IPR008271">
    <property type="entry name" value="Ser/Thr_kinase_AS"/>
</dbReference>